<keyword evidence="9" id="KW-1185">Reference proteome</keyword>
<comment type="cofactor">
    <cofactor evidence="2">
        <name>Mg(2+)</name>
        <dbReference type="ChEBI" id="CHEBI:18420"/>
    </cofactor>
</comment>
<evidence type="ECO:0000259" key="7">
    <source>
        <dbReference type="PROSITE" id="PS51462"/>
    </source>
</evidence>
<keyword evidence="5" id="KW-0460">Magnesium</keyword>
<reference evidence="8" key="1">
    <citation type="submission" date="2020-07" db="EMBL/GenBank/DDBJ databases">
        <title>Vallitalea pronyensis genome.</title>
        <authorList>
            <person name="Postec A."/>
        </authorList>
    </citation>
    <scope>NUCLEOTIDE SEQUENCE</scope>
    <source>
        <strain evidence="8">FatNI3</strain>
    </source>
</reference>
<dbReference type="Gene3D" id="3.90.79.10">
    <property type="entry name" value="Nucleoside Triphosphate Pyrophosphohydrolase"/>
    <property type="match status" value="1"/>
</dbReference>
<evidence type="ECO:0000313" key="8">
    <source>
        <dbReference type="EMBL" id="QUI25493.1"/>
    </source>
</evidence>
<accession>A0A8J8MQB6</accession>
<keyword evidence="6" id="KW-0464">Manganese</keyword>
<evidence type="ECO:0000256" key="2">
    <source>
        <dbReference type="ARBA" id="ARBA00001946"/>
    </source>
</evidence>
<protein>
    <submittedName>
        <fullName evidence="8">CoA pyrophosphatase</fullName>
    </submittedName>
</protein>
<dbReference type="PANTHER" id="PTHR12992">
    <property type="entry name" value="NUDIX HYDROLASE"/>
    <property type="match status" value="1"/>
</dbReference>
<evidence type="ECO:0000256" key="1">
    <source>
        <dbReference type="ARBA" id="ARBA00001936"/>
    </source>
</evidence>
<dbReference type="KEGG" id="vpy:HZI73_25740"/>
<evidence type="ECO:0000256" key="5">
    <source>
        <dbReference type="ARBA" id="ARBA00022842"/>
    </source>
</evidence>
<dbReference type="AlphaFoldDB" id="A0A8J8MQB6"/>
<dbReference type="PANTHER" id="PTHR12992:SF11">
    <property type="entry name" value="MITOCHONDRIAL COENZYME A DIPHOSPHATASE NUDT8"/>
    <property type="match status" value="1"/>
</dbReference>
<name>A0A8J8MQB6_9FIRM</name>
<dbReference type="GO" id="GO:0010945">
    <property type="term" value="F:coenzyme A diphosphatase activity"/>
    <property type="evidence" value="ECO:0007669"/>
    <property type="project" value="InterPro"/>
</dbReference>
<proteinExistence type="predicted"/>
<evidence type="ECO:0000256" key="3">
    <source>
        <dbReference type="ARBA" id="ARBA00022723"/>
    </source>
</evidence>
<keyword evidence="3" id="KW-0479">Metal-binding</keyword>
<dbReference type="InterPro" id="IPR045121">
    <property type="entry name" value="CoAse"/>
</dbReference>
<dbReference type="CDD" id="cd03426">
    <property type="entry name" value="NUDIX_CoAse_Nudt7"/>
    <property type="match status" value="1"/>
</dbReference>
<evidence type="ECO:0000256" key="6">
    <source>
        <dbReference type="ARBA" id="ARBA00023211"/>
    </source>
</evidence>
<dbReference type="InterPro" id="IPR000086">
    <property type="entry name" value="NUDIX_hydrolase_dom"/>
</dbReference>
<dbReference type="Pfam" id="PF00293">
    <property type="entry name" value="NUDIX"/>
    <property type="match status" value="1"/>
</dbReference>
<comment type="cofactor">
    <cofactor evidence="1">
        <name>Mn(2+)</name>
        <dbReference type="ChEBI" id="CHEBI:29035"/>
    </cofactor>
</comment>
<dbReference type="InterPro" id="IPR015797">
    <property type="entry name" value="NUDIX_hydrolase-like_dom_sf"/>
</dbReference>
<evidence type="ECO:0000256" key="4">
    <source>
        <dbReference type="ARBA" id="ARBA00022801"/>
    </source>
</evidence>
<evidence type="ECO:0000313" key="9">
    <source>
        <dbReference type="Proteomes" id="UP000683246"/>
    </source>
</evidence>
<gene>
    <name evidence="8" type="ORF">HZI73_25740</name>
</gene>
<dbReference type="GO" id="GO:0046872">
    <property type="term" value="F:metal ion binding"/>
    <property type="evidence" value="ECO:0007669"/>
    <property type="project" value="UniProtKB-KW"/>
</dbReference>
<dbReference type="RefSeq" id="WP_212696197.1">
    <property type="nucleotide sequence ID" value="NZ_CP058649.1"/>
</dbReference>
<organism evidence="8 9">
    <name type="scientific">Vallitalea pronyensis</name>
    <dbReference type="NCBI Taxonomy" id="1348613"/>
    <lineage>
        <taxon>Bacteria</taxon>
        <taxon>Bacillati</taxon>
        <taxon>Bacillota</taxon>
        <taxon>Clostridia</taxon>
        <taxon>Lachnospirales</taxon>
        <taxon>Vallitaleaceae</taxon>
        <taxon>Vallitalea</taxon>
    </lineage>
</organism>
<dbReference type="Proteomes" id="UP000683246">
    <property type="component" value="Chromosome"/>
</dbReference>
<feature type="domain" description="Nudix hydrolase" evidence="7">
    <location>
        <begin position="26"/>
        <end position="161"/>
    </location>
</feature>
<keyword evidence="4" id="KW-0378">Hydrolase</keyword>
<dbReference type="SUPFAM" id="SSF55811">
    <property type="entry name" value="Nudix"/>
    <property type="match status" value="1"/>
</dbReference>
<dbReference type="EMBL" id="CP058649">
    <property type="protein sequence ID" value="QUI25493.1"/>
    <property type="molecule type" value="Genomic_DNA"/>
</dbReference>
<sequence>MNDHVLKRIVNHKEVSDGHGIFRRDRYLNAAVLIPFVKHQEAWYVLLQKRAKDIRQGGEICFPGGGHEKQDSSYMETAIRETIEEIGITRQQIQVFGKLDTYIGRSGVIIEPFIAELTIDDLHALEPDHREVEKLLLVPLIHFMNHEPQLYHIQVEQASYIIDEDGQHKTLLPVKELGLPNRYAGTWGSSLHEIYVYDYQGELIWGITADILYDVVKKMAHEIENEEEKAF</sequence>
<dbReference type="PROSITE" id="PS51462">
    <property type="entry name" value="NUDIX"/>
    <property type="match status" value="1"/>
</dbReference>